<evidence type="ECO:0000313" key="5">
    <source>
        <dbReference type="Proteomes" id="UP000178606"/>
    </source>
</evidence>
<dbReference type="GO" id="GO:0045820">
    <property type="term" value="P:negative regulation of glycolytic process"/>
    <property type="evidence" value="ECO:0007669"/>
    <property type="project" value="TreeGrafter"/>
</dbReference>
<organism evidence="4 5">
    <name type="scientific">Handelsmanbacteria sp. (strain RIFCSPLOWO2_12_FULL_64_10)</name>
    <dbReference type="NCBI Taxonomy" id="1817868"/>
    <lineage>
        <taxon>Bacteria</taxon>
        <taxon>Candidatus Handelsmaniibacteriota</taxon>
    </lineage>
</organism>
<feature type="active site" description="Proton donor/acceptor" evidence="2">
    <location>
        <position position="84"/>
    </location>
</feature>
<dbReference type="InterPro" id="IPR029033">
    <property type="entry name" value="His_PPase_superfam"/>
</dbReference>
<protein>
    <recommendedName>
        <fullName evidence="6">Phosphoglycerate mutase</fullName>
    </recommendedName>
</protein>
<dbReference type="PROSITE" id="PS00175">
    <property type="entry name" value="PG_MUTASE"/>
    <property type="match status" value="1"/>
</dbReference>
<dbReference type="SUPFAM" id="SSF53254">
    <property type="entry name" value="Phosphoglycerate mutase-like"/>
    <property type="match status" value="1"/>
</dbReference>
<proteinExistence type="predicted"/>
<evidence type="ECO:0000313" key="4">
    <source>
        <dbReference type="EMBL" id="OGG57171.1"/>
    </source>
</evidence>
<evidence type="ECO:0000256" key="2">
    <source>
        <dbReference type="PIRSR" id="PIRSR613078-1"/>
    </source>
</evidence>
<dbReference type="AlphaFoldDB" id="A0A1F6D739"/>
<sequence length="218" mass="24051">MPVTRALLIRHGETDWNREARIQGQMDVPLNEVGRAQARRLADRLRGEGIEAAYSSDLIRVYETAEVALAGSRLPIHRTADLREVSFGAWQGKRWADVEGEFPQEVLHYRQHYGHYAPPGGESLMALRRRSVAAFHRIIGDHRGQTVALFSHGGPCRAILAEVLGLDVTKARRFGMGNASVHVVEVDGDEAQIVLLNDTGHLKGTGASLSVFEARADE</sequence>
<dbReference type="InterPro" id="IPR051695">
    <property type="entry name" value="Phosphoglycerate_Mutase"/>
</dbReference>
<reference evidence="4 5" key="1">
    <citation type="journal article" date="2016" name="Nat. Commun.">
        <title>Thousands of microbial genomes shed light on interconnected biogeochemical processes in an aquifer system.</title>
        <authorList>
            <person name="Anantharaman K."/>
            <person name="Brown C.T."/>
            <person name="Hug L.A."/>
            <person name="Sharon I."/>
            <person name="Castelle C.J."/>
            <person name="Probst A.J."/>
            <person name="Thomas B.C."/>
            <person name="Singh A."/>
            <person name="Wilkins M.J."/>
            <person name="Karaoz U."/>
            <person name="Brodie E.L."/>
            <person name="Williams K.H."/>
            <person name="Hubbard S.S."/>
            <person name="Banfield J.F."/>
        </authorList>
    </citation>
    <scope>NUCLEOTIDE SEQUENCE [LARGE SCALE GENOMIC DNA]</scope>
    <source>
        <strain evidence="5">RIFCSPLOWO2_12_FULL_64_10</strain>
    </source>
</reference>
<keyword evidence="1" id="KW-0378">Hydrolase</keyword>
<dbReference type="GO" id="GO:0005829">
    <property type="term" value="C:cytosol"/>
    <property type="evidence" value="ECO:0007669"/>
    <property type="project" value="TreeGrafter"/>
</dbReference>
<evidence type="ECO:0008006" key="6">
    <source>
        <dbReference type="Google" id="ProtNLM"/>
    </source>
</evidence>
<evidence type="ECO:0000256" key="3">
    <source>
        <dbReference type="PIRSR" id="PIRSR613078-2"/>
    </source>
</evidence>
<dbReference type="PANTHER" id="PTHR46517:SF1">
    <property type="entry name" value="FRUCTOSE-2,6-BISPHOSPHATASE TIGAR"/>
    <property type="match status" value="1"/>
</dbReference>
<gene>
    <name evidence="4" type="ORF">A3F84_04240</name>
</gene>
<dbReference type="CDD" id="cd07067">
    <property type="entry name" value="HP_PGM_like"/>
    <property type="match status" value="1"/>
</dbReference>
<dbReference type="Proteomes" id="UP000178606">
    <property type="component" value="Unassembled WGS sequence"/>
</dbReference>
<feature type="active site" description="Tele-phosphohistidine intermediate" evidence="2">
    <location>
        <position position="11"/>
    </location>
</feature>
<evidence type="ECO:0000256" key="1">
    <source>
        <dbReference type="ARBA" id="ARBA00022801"/>
    </source>
</evidence>
<feature type="binding site" evidence="3">
    <location>
        <position position="60"/>
    </location>
    <ligand>
        <name>substrate</name>
    </ligand>
</feature>
<comment type="caution">
    <text evidence="4">The sequence shown here is derived from an EMBL/GenBank/DDBJ whole genome shotgun (WGS) entry which is preliminary data.</text>
</comment>
<dbReference type="InterPro" id="IPR001345">
    <property type="entry name" value="PG/BPGM_mutase_AS"/>
</dbReference>
<dbReference type="Pfam" id="PF00300">
    <property type="entry name" value="His_Phos_1"/>
    <property type="match status" value="1"/>
</dbReference>
<accession>A0A1F6D739</accession>
<dbReference type="InterPro" id="IPR013078">
    <property type="entry name" value="His_Pase_superF_clade-1"/>
</dbReference>
<dbReference type="GO" id="GO:0043456">
    <property type="term" value="P:regulation of pentose-phosphate shunt"/>
    <property type="evidence" value="ECO:0007669"/>
    <property type="project" value="TreeGrafter"/>
</dbReference>
<feature type="binding site" evidence="3">
    <location>
        <begin position="10"/>
        <end position="17"/>
    </location>
    <ligand>
        <name>substrate</name>
    </ligand>
</feature>
<dbReference type="Gene3D" id="3.40.50.1240">
    <property type="entry name" value="Phosphoglycerate mutase-like"/>
    <property type="match status" value="1"/>
</dbReference>
<dbReference type="EMBL" id="MFKF01000012">
    <property type="protein sequence ID" value="OGG57171.1"/>
    <property type="molecule type" value="Genomic_DNA"/>
</dbReference>
<name>A0A1F6D739_HANXR</name>
<dbReference type="PANTHER" id="PTHR46517">
    <property type="entry name" value="FRUCTOSE-2,6-BISPHOSPHATASE TIGAR"/>
    <property type="match status" value="1"/>
</dbReference>
<dbReference type="SMART" id="SM00855">
    <property type="entry name" value="PGAM"/>
    <property type="match status" value="1"/>
</dbReference>
<dbReference type="GO" id="GO:0004331">
    <property type="term" value="F:fructose-2,6-bisphosphate 2-phosphatase activity"/>
    <property type="evidence" value="ECO:0007669"/>
    <property type="project" value="TreeGrafter"/>
</dbReference>